<accession>A0ABW3FFT2</accession>
<keyword evidence="1 7" id="KW-0963">Cytoplasm</keyword>
<dbReference type="SUPFAM" id="SSF53659">
    <property type="entry name" value="Isocitrate/Isopropylmalate dehydrogenase-like"/>
    <property type="match status" value="1"/>
</dbReference>
<comment type="miscellaneous">
    <text evidence="7">The active site is located at the dimer interface.</text>
</comment>
<keyword evidence="3 7" id="KW-0521">NADP</keyword>
<comment type="cofactor">
    <cofactor evidence="7">
        <name>Zn(2+)</name>
        <dbReference type="ChEBI" id="CHEBI:29105"/>
    </cofactor>
    <cofactor evidence="7">
        <name>Mg(2+)</name>
        <dbReference type="ChEBI" id="CHEBI:18420"/>
    </cofactor>
    <cofactor evidence="7">
        <name>Co(2+)</name>
        <dbReference type="ChEBI" id="CHEBI:48828"/>
    </cofactor>
    <text evidence="7">Binds 1 divalent metal cation per subunit. Can use ions such as Zn(2+), Mg(2+) or Co(2+).</text>
</comment>
<evidence type="ECO:0000256" key="7">
    <source>
        <dbReference type="HAMAP-Rule" id="MF_00536"/>
    </source>
</evidence>
<feature type="binding site" evidence="7">
    <location>
        <position position="185"/>
    </location>
    <ligand>
        <name>a divalent metal cation</name>
        <dbReference type="ChEBI" id="CHEBI:60240"/>
        <note>ligand shared between dimeric partners</note>
    </ligand>
</feature>
<dbReference type="EMBL" id="JBHTJV010000003">
    <property type="protein sequence ID" value="MFD0915686.1"/>
    <property type="molecule type" value="Genomic_DNA"/>
</dbReference>
<feature type="binding site" evidence="7">
    <location>
        <position position="285"/>
    </location>
    <ligand>
        <name>a divalent metal cation</name>
        <dbReference type="ChEBI" id="CHEBI:60240"/>
        <note>ligand shared between dimeric partners</note>
    </ligand>
</feature>
<evidence type="ECO:0000256" key="2">
    <source>
        <dbReference type="ARBA" id="ARBA00022723"/>
    </source>
</evidence>
<dbReference type="PANTHER" id="PTHR30004:SF6">
    <property type="entry name" value="D-THREONATE 4-PHOSPHATE DEHYDROGENASE"/>
    <property type="match status" value="1"/>
</dbReference>
<feature type="binding site" evidence="7">
    <location>
        <position position="148"/>
    </location>
    <ligand>
        <name>substrate</name>
    </ligand>
</feature>
<keyword evidence="7" id="KW-0170">Cobalt</keyword>
<evidence type="ECO:0000256" key="3">
    <source>
        <dbReference type="ARBA" id="ARBA00022857"/>
    </source>
</evidence>
<dbReference type="Gene3D" id="3.40.718.10">
    <property type="entry name" value="Isopropylmalate Dehydrogenase"/>
    <property type="match status" value="1"/>
</dbReference>
<gene>
    <name evidence="7 8" type="primary">pdxA</name>
    <name evidence="8" type="ORF">ACFQ14_04640</name>
</gene>
<dbReference type="NCBIfam" id="TIGR00557">
    <property type="entry name" value="pdxA"/>
    <property type="match status" value="1"/>
</dbReference>
<feature type="binding site" evidence="7">
    <location>
        <position position="293"/>
    </location>
    <ligand>
        <name>substrate</name>
    </ligand>
</feature>
<dbReference type="InterPro" id="IPR005255">
    <property type="entry name" value="PdxA_fam"/>
</dbReference>
<keyword evidence="6 7" id="KW-0664">Pyridoxine biosynthesis</keyword>
<protein>
    <recommendedName>
        <fullName evidence="7">4-hydroxythreonine-4-phosphate dehydrogenase</fullName>
        <ecNumber evidence="7">1.1.1.262</ecNumber>
    </recommendedName>
    <alternativeName>
        <fullName evidence="7">4-(phosphohydroxy)-L-threonine dehydrogenase</fullName>
    </alternativeName>
</protein>
<feature type="binding site" evidence="7">
    <location>
        <position position="230"/>
    </location>
    <ligand>
        <name>a divalent metal cation</name>
        <dbReference type="ChEBI" id="CHEBI:60240"/>
        <note>ligand shared between dimeric partners</note>
    </ligand>
</feature>
<dbReference type="NCBIfam" id="NF003699">
    <property type="entry name" value="PRK05312.1"/>
    <property type="match status" value="1"/>
</dbReference>
<dbReference type="GO" id="GO:0050570">
    <property type="term" value="F:4-hydroxythreonine-4-phosphate dehydrogenase activity"/>
    <property type="evidence" value="ECO:0007669"/>
    <property type="project" value="UniProtKB-EC"/>
</dbReference>
<dbReference type="Proteomes" id="UP001597101">
    <property type="component" value="Unassembled WGS sequence"/>
</dbReference>
<dbReference type="Pfam" id="PF04166">
    <property type="entry name" value="PdxA"/>
    <property type="match status" value="1"/>
</dbReference>
<feature type="binding site" evidence="7">
    <location>
        <position position="302"/>
    </location>
    <ligand>
        <name>substrate</name>
    </ligand>
</feature>
<keyword evidence="2 7" id="KW-0479">Metal-binding</keyword>
<keyword evidence="7" id="KW-0862">Zinc</keyword>
<evidence type="ECO:0000256" key="1">
    <source>
        <dbReference type="ARBA" id="ARBA00022490"/>
    </source>
</evidence>
<keyword evidence="7" id="KW-0460">Magnesium</keyword>
<reference evidence="9" key="1">
    <citation type="journal article" date="2019" name="Int. J. Syst. Evol. Microbiol.">
        <title>The Global Catalogue of Microorganisms (GCM) 10K type strain sequencing project: providing services to taxonomists for standard genome sequencing and annotation.</title>
        <authorList>
            <consortium name="The Broad Institute Genomics Platform"/>
            <consortium name="The Broad Institute Genome Sequencing Center for Infectious Disease"/>
            <person name="Wu L."/>
            <person name="Ma J."/>
        </authorList>
    </citation>
    <scope>NUCLEOTIDE SEQUENCE [LARGE SCALE GENOMIC DNA]</scope>
    <source>
        <strain evidence="9">CCUG 60023</strain>
    </source>
</reference>
<dbReference type="PANTHER" id="PTHR30004">
    <property type="entry name" value="4-HYDROXYTHREONINE-4-PHOSPHATE DEHYDROGENASE"/>
    <property type="match status" value="1"/>
</dbReference>
<comment type="catalytic activity">
    <reaction evidence="7">
        <text>4-(phosphooxy)-L-threonine + NAD(+) = 3-amino-2-oxopropyl phosphate + CO2 + NADH</text>
        <dbReference type="Rhea" id="RHEA:32275"/>
        <dbReference type="ChEBI" id="CHEBI:16526"/>
        <dbReference type="ChEBI" id="CHEBI:57279"/>
        <dbReference type="ChEBI" id="CHEBI:57540"/>
        <dbReference type="ChEBI" id="CHEBI:57945"/>
        <dbReference type="ChEBI" id="CHEBI:58452"/>
        <dbReference type="EC" id="1.1.1.262"/>
    </reaction>
</comment>
<evidence type="ECO:0000256" key="6">
    <source>
        <dbReference type="ARBA" id="ARBA00023096"/>
    </source>
</evidence>
<proteinExistence type="inferred from homology"/>
<sequence>MGAQPSLQRGNHNQARLCVSLGDPAGIGPEILLKTWAMAADGAIEVPSFFVLGDVDLLNDRAQLLGMSARASAWADGALPADSLPVLQVNNPLSSKPGKPEPKDAAGVVEAIERGVALIREGRASGLVTLPINKKHLYDAGFEFPGHTEYLAALATGWHGNSADAPRSVMMLAGPDLRTVPVTVHIPLENVKAALTADLIVETARIVNADLQSRFAIAKPRLAFAGLNPHAGEDGALGTEEMTVLEPALAVLRSEGVECIGPLPADTMFHARARQAYDVALCMYHDQALIPAKALAFDESVNVTLGLPFIRTSPDHGTAYDIAGTGKADPSSFIAALKMAGDLAAAAAQATVTAA</sequence>
<organism evidence="8 9">
    <name type="scientific">Pseudahrensia aquimaris</name>
    <dbReference type="NCBI Taxonomy" id="744461"/>
    <lineage>
        <taxon>Bacteria</taxon>
        <taxon>Pseudomonadati</taxon>
        <taxon>Pseudomonadota</taxon>
        <taxon>Alphaproteobacteria</taxon>
        <taxon>Hyphomicrobiales</taxon>
        <taxon>Ahrensiaceae</taxon>
        <taxon>Pseudahrensia</taxon>
    </lineage>
</organism>
<keyword evidence="4 7" id="KW-0560">Oxidoreductase</keyword>
<dbReference type="RefSeq" id="WP_377211533.1">
    <property type="nucleotide sequence ID" value="NZ_JBHTJV010000003.1"/>
</dbReference>
<comment type="caution">
    <text evidence="8">The sequence shown here is derived from an EMBL/GenBank/DDBJ whole genome shotgun (WGS) entry which is preliminary data.</text>
</comment>
<feature type="binding site" evidence="7">
    <location>
        <position position="147"/>
    </location>
    <ligand>
        <name>substrate</name>
    </ligand>
</feature>
<comment type="subcellular location">
    <subcellularLocation>
        <location evidence="7">Cytoplasm</location>
    </subcellularLocation>
</comment>
<dbReference type="InterPro" id="IPR037510">
    <property type="entry name" value="PdxA"/>
</dbReference>
<keyword evidence="5 7" id="KW-0520">NAD</keyword>
<dbReference type="HAMAP" id="MF_00536">
    <property type="entry name" value="PdxA"/>
    <property type="match status" value="1"/>
</dbReference>
<name>A0ABW3FFT2_9HYPH</name>
<comment type="similarity">
    <text evidence="7">Belongs to the PdxA family.</text>
</comment>
<keyword evidence="9" id="KW-1185">Reference proteome</keyword>
<evidence type="ECO:0000256" key="5">
    <source>
        <dbReference type="ARBA" id="ARBA00023027"/>
    </source>
</evidence>
<dbReference type="EC" id="1.1.1.262" evidence="7"/>
<evidence type="ECO:0000256" key="4">
    <source>
        <dbReference type="ARBA" id="ARBA00023002"/>
    </source>
</evidence>
<comment type="function">
    <text evidence="7">Catalyzes the NAD(P)-dependent oxidation of 4-(phosphooxy)-L-threonine (HTP) into 2-amino-3-oxo-4-(phosphooxy)butyric acid which spontaneously decarboxylates to form 3-amino-2-oxopropyl phosphate (AHAP).</text>
</comment>
<comment type="subunit">
    <text evidence="7">Homodimer.</text>
</comment>
<comment type="pathway">
    <text evidence="7">Cofactor biosynthesis; pyridoxine 5'-phosphate biosynthesis; pyridoxine 5'-phosphate from D-erythrose 4-phosphate: step 4/5.</text>
</comment>
<evidence type="ECO:0000313" key="8">
    <source>
        <dbReference type="EMBL" id="MFD0915686.1"/>
    </source>
</evidence>
<evidence type="ECO:0000313" key="9">
    <source>
        <dbReference type="Proteomes" id="UP001597101"/>
    </source>
</evidence>
<feature type="binding site" evidence="7">
    <location>
        <position position="311"/>
    </location>
    <ligand>
        <name>substrate</name>
    </ligand>
</feature>